<accession>A0AAV1K2N1</accession>
<dbReference type="Proteomes" id="UP001497472">
    <property type="component" value="Unassembled WGS sequence"/>
</dbReference>
<gene>
    <name evidence="1" type="ORF">LNINA_LOCUS14803</name>
</gene>
<proteinExistence type="predicted"/>
<sequence>MMEFMHGPSGDNVVNVAFDEFLNVACSLNNEKRKENLIEWDKQPGARDAHPPRAAEHFMPLVVIAGAGGSGPGERIFNWDLSKAFRLSGFIWKDE</sequence>
<evidence type="ECO:0000313" key="2">
    <source>
        <dbReference type="Proteomes" id="UP001497472"/>
    </source>
</evidence>
<organism evidence="1 2">
    <name type="scientific">Leptosia nina</name>
    <dbReference type="NCBI Taxonomy" id="320188"/>
    <lineage>
        <taxon>Eukaryota</taxon>
        <taxon>Metazoa</taxon>
        <taxon>Ecdysozoa</taxon>
        <taxon>Arthropoda</taxon>
        <taxon>Hexapoda</taxon>
        <taxon>Insecta</taxon>
        <taxon>Pterygota</taxon>
        <taxon>Neoptera</taxon>
        <taxon>Endopterygota</taxon>
        <taxon>Lepidoptera</taxon>
        <taxon>Glossata</taxon>
        <taxon>Ditrysia</taxon>
        <taxon>Papilionoidea</taxon>
        <taxon>Pieridae</taxon>
        <taxon>Pierinae</taxon>
        <taxon>Leptosia</taxon>
    </lineage>
</organism>
<name>A0AAV1K2N1_9NEOP</name>
<comment type="caution">
    <text evidence="1">The sequence shown here is derived from an EMBL/GenBank/DDBJ whole genome shotgun (WGS) entry which is preliminary data.</text>
</comment>
<dbReference type="SUPFAM" id="SSF53213">
    <property type="entry name" value="LigB-like"/>
    <property type="match status" value="1"/>
</dbReference>
<keyword evidence="2" id="KW-1185">Reference proteome</keyword>
<protein>
    <submittedName>
        <fullName evidence="1">Uncharacterized protein</fullName>
    </submittedName>
</protein>
<dbReference type="EMBL" id="CAVLEF010000281">
    <property type="protein sequence ID" value="CAK1556028.1"/>
    <property type="molecule type" value="Genomic_DNA"/>
</dbReference>
<evidence type="ECO:0000313" key="1">
    <source>
        <dbReference type="EMBL" id="CAK1556028.1"/>
    </source>
</evidence>
<dbReference type="AlphaFoldDB" id="A0AAV1K2N1"/>
<reference evidence="1 2" key="1">
    <citation type="submission" date="2023-11" db="EMBL/GenBank/DDBJ databases">
        <authorList>
            <person name="Okamura Y."/>
        </authorList>
    </citation>
    <scope>NUCLEOTIDE SEQUENCE [LARGE SCALE GENOMIC DNA]</scope>
</reference>
<dbReference type="Gene3D" id="3.40.830.10">
    <property type="entry name" value="LigB-like"/>
    <property type="match status" value="1"/>
</dbReference>